<dbReference type="GO" id="GO:0042771">
    <property type="term" value="P:intrinsic apoptotic signaling pathway in response to DNA damage by p53 class mediator"/>
    <property type="evidence" value="ECO:0007669"/>
    <property type="project" value="TreeGrafter"/>
</dbReference>
<dbReference type="EMBL" id="WBMW01005410">
    <property type="protein sequence ID" value="NXC49247.1"/>
    <property type="molecule type" value="Genomic_DNA"/>
</dbReference>
<keyword evidence="1" id="KW-0812">Transmembrane</keyword>
<evidence type="ECO:0000313" key="3">
    <source>
        <dbReference type="Proteomes" id="UP000613066"/>
    </source>
</evidence>
<evidence type="ECO:0000256" key="1">
    <source>
        <dbReference type="SAM" id="Phobius"/>
    </source>
</evidence>
<dbReference type="PANTHER" id="PTHR14550">
    <property type="entry name" value="TRANSMEMBRANE PROTEIN 109"/>
    <property type="match status" value="1"/>
</dbReference>
<dbReference type="Pfam" id="PF14965">
    <property type="entry name" value="BRI3BP"/>
    <property type="match status" value="1"/>
</dbReference>
<feature type="transmembrane region" description="Helical" evidence="1">
    <location>
        <begin position="30"/>
        <end position="54"/>
    </location>
</feature>
<dbReference type="InterPro" id="IPR039492">
    <property type="entry name" value="TMEM109"/>
</dbReference>
<organism evidence="2 3">
    <name type="scientific">Penelope pileata</name>
    <dbReference type="NCBI Taxonomy" id="1118817"/>
    <lineage>
        <taxon>Eukaryota</taxon>
        <taxon>Metazoa</taxon>
        <taxon>Chordata</taxon>
        <taxon>Craniata</taxon>
        <taxon>Vertebrata</taxon>
        <taxon>Euteleostomi</taxon>
        <taxon>Archelosauria</taxon>
        <taxon>Archosauria</taxon>
        <taxon>Dinosauria</taxon>
        <taxon>Saurischia</taxon>
        <taxon>Theropoda</taxon>
        <taxon>Coelurosauria</taxon>
        <taxon>Aves</taxon>
        <taxon>Neognathae</taxon>
        <taxon>Galloanserae</taxon>
        <taxon>Galliformes</taxon>
        <taxon>Cracidae</taxon>
        <taxon>Penelope</taxon>
    </lineage>
</organism>
<keyword evidence="1" id="KW-0472">Membrane</keyword>
<evidence type="ECO:0000313" key="2">
    <source>
        <dbReference type="EMBL" id="NXC49247.1"/>
    </source>
</evidence>
<feature type="non-terminal residue" evidence="2">
    <location>
        <position position="171"/>
    </location>
</feature>
<sequence>SDAALWQLGRTAWAGLEGCVGPELAEGLVAALWLVASAIASGLALLGAILGDILQACGLSGRWLADSMAVGPGAVQRALLWGLAAMMAARLLAWPLRPALRWLRAACFLWAFLRVVSAENCGPTARGAMLAGLWGLYVMLGGGRAPPPDPRLQAAIRGLEREVEELRRRER</sequence>
<reference evidence="2" key="1">
    <citation type="submission" date="2019-09" db="EMBL/GenBank/DDBJ databases">
        <title>Bird 10,000 Genomes (B10K) Project - Family phase.</title>
        <authorList>
            <person name="Zhang G."/>
        </authorList>
    </citation>
    <scope>NUCLEOTIDE SEQUENCE</scope>
    <source>
        <strain evidence="2">B10K-DU-001-08</strain>
        <tissue evidence="2">Muscle</tissue>
    </source>
</reference>
<proteinExistence type="predicted"/>
<protein>
    <submittedName>
        <fullName evidence="2">TM109 protein</fullName>
    </submittedName>
</protein>
<feature type="non-terminal residue" evidence="2">
    <location>
        <position position="1"/>
    </location>
</feature>
<dbReference type="OrthoDB" id="9120815at2759"/>
<keyword evidence="3" id="KW-1185">Reference proteome</keyword>
<dbReference type="GO" id="GO:0071480">
    <property type="term" value="P:cellular response to gamma radiation"/>
    <property type="evidence" value="ECO:0007669"/>
    <property type="project" value="InterPro"/>
</dbReference>
<gene>
    <name evidence="2" type="primary">Tmem109</name>
    <name evidence="2" type="ORF">PENPIL_R01893</name>
</gene>
<dbReference type="AlphaFoldDB" id="A0A851PAU3"/>
<accession>A0A851PAU3</accession>
<dbReference type="PANTHER" id="PTHR14550:SF2">
    <property type="entry name" value="TRANSMEMBRANE PROTEIN 109"/>
    <property type="match status" value="1"/>
</dbReference>
<name>A0A851PAU3_9GALL</name>
<keyword evidence="1" id="KW-1133">Transmembrane helix</keyword>
<dbReference type="Proteomes" id="UP000613066">
    <property type="component" value="Unassembled WGS sequence"/>
</dbReference>
<comment type="caution">
    <text evidence="2">The sequence shown here is derived from an EMBL/GenBank/DDBJ whole genome shotgun (WGS) entry which is preliminary data.</text>
</comment>